<dbReference type="GeneTree" id="ENSGT00530000067346"/>
<evidence type="ECO:0000313" key="3">
    <source>
        <dbReference type="Proteomes" id="UP000008144"/>
    </source>
</evidence>
<accession>F6XJP8</accession>
<sequence length="229" mass="26509">TSTYFILRNKIGRNKKEQQKQKEFFERRRVQKVIGRGTTRGKHGVSRDILNLACVSRFTKHPFNIENRETSSERLEKLRKKRPKEDKFQFNQKYKRVFLSSGDSPPNINQSKIELDDGKQEMNKNNPTTTTSLWTPFMTDEDFKTILPSHQSTPMPQVQPGRYHHNYPASPPHASHSMVKTSSLQVNRNHSSVTNTSDYFSIQPEPTFERSIQGNPLNMTHHVGASPNE</sequence>
<proteinExistence type="predicted"/>
<dbReference type="AlphaFoldDB" id="F6XJP8"/>
<feature type="region of interest" description="Disordered" evidence="1">
    <location>
        <begin position="152"/>
        <end position="183"/>
    </location>
</feature>
<dbReference type="HOGENOM" id="CLU_1212148_0_0_1"/>
<dbReference type="InParanoid" id="F6XJP8"/>
<reference evidence="3" key="1">
    <citation type="journal article" date="2002" name="Science">
        <title>The draft genome of Ciona intestinalis: insights into chordate and vertebrate origins.</title>
        <authorList>
            <person name="Dehal P."/>
            <person name="Satou Y."/>
            <person name="Campbell R.K."/>
            <person name="Chapman J."/>
            <person name="Degnan B."/>
            <person name="De Tomaso A."/>
            <person name="Davidson B."/>
            <person name="Di Gregorio A."/>
            <person name="Gelpke M."/>
            <person name="Goodstein D.M."/>
            <person name="Harafuji N."/>
            <person name="Hastings K.E."/>
            <person name="Ho I."/>
            <person name="Hotta K."/>
            <person name="Huang W."/>
            <person name="Kawashima T."/>
            <person name="Lemaire P."/>
            <person name="Martinez D."/>
            <person name="Meinertzhagen I.A."/>
            <person name="Necula S."/>
            <person name="Nonaka M."/>
            <person name="Putnam N."/>
            <person name="Rash S."/>
            <person name="Saiga H."/>
            <person name="Satake M."/>
            <person name="Terry A."/>
            <person name="Yamada L."/>
            <person name="Wang H.G."/>
            <person name="Awazu S."/>
            <person name="Azumi K."/>
            <person name="Boore J."/>
            <person name="Branno M."/>
            <person name="Chin-Bow S."/>
            <person name="DeSantis R."/>
            <person name="Doyle S."/>
            <person name="Francino P."/>
            <person name="Keys D.N."/>
            <person name="Haga S."/>
            <person name="Hayashi H."/>
            <person name="Hino K."/>
            <person name="Imai K.S."/>
            <person name="Inaba K."/>
            <person name="Kano S."/>
            <person name="Kobayashi K."/>
            <person name="Kobayashi M."/>
            <person name="Lee B.I."/>
            <person name="Makabe K.W."/>
            <person name="Manohar C."/>
            <person name="Matassi G."/>
            <person name="Medina M."/>
            <person name="Mochizuki Y."/>
            <person name="Mount S."/>
            <person name="Morishita T."/>
            <person name="Miura S."/>
            <person name="Nakayama A."/>
            <person name="Nishizaka S."/>
            <person name="Nomoto H."/>
            <person name="Ohta F."/>
            <person name="Oishi K."/>
            <person name="Rigoutsos I."/>
            <person name="Sano M."/>
            <person name="Sasaki A."/>
            <person name="Sasakura Y."/>
            <person name="Shoguchi E."/>
            <person name="Shin-i T."/>
            <person name="Spagnuolo A."/>
            <person name="Stainier D."/>
            <person name="Suzuki M.M."/>
            <person name="Tassy O."/>
            <person name="Takatori N."/>
            <person name="Tokuoka M."/>
            <person name="Yagi K."/>
            <person name="Yoshizaki F."/>
            <person name="Wada S."/>
            <person name="Zhang C."/>
            <person name="Hyatt P.D."/>
            <person name="Larimer F."/>
            <person name="Detter C."/>
            <person name="Doggett N."/>
            <person name="Glavina T."/>
            <person name="Hawkins T."/>
            <person name="Richardson P."/>
            <person name="Lucas S."/>
            <person name="Kohara Y."/>
            <person name="Levine M."/>
            <person name="Satoh N."/>
            <person name="Rokhsar D.S."/>
        </authorList>
    </citation>
    <scope>NUCLEOTIDE SEQUENCE [LARGE SCALE GENOMIC DNA]</scope>
</reference>
<name>F6XJP8_CIOIN</name>
<reference evidence="2" key="4">
    <citation type="submission" date="2025-09" db="UniProtKB">
        <authorList>
            <consortium name="Ensembl"/>
        </authorList>
    </citation>
    <scope>IDENTIFICATION</scope>
</reference>
<keyword evidence="3" id="KW-1185">Reference proteome</keyword>
<evidence type="ECO:0000256" key="1">
    <source>
        <dbReference type="SAM" id="MobiDB-lite"/>
    </source>
</evidence>
<dbReference type="EMBL" id="EAAA01000844">
    <property type="status" value="NOT_ANNOTATED_CDS"/>
    <property type="molecule type" value="Genomic_DNA"/>
</dbReference>
<evidence type="ECO:0000313" key="2">
    <source>
        <dbReference type="Ensembl" id="ENSCINP00000021678.2"/>
    </source>
</evidence>
<dbReference type="Ensembl" id="ENSCINT00000021924.2">
    <property type="protein sequence ID" value="ENSCINP00000021678.2"/>
    <property type="gene ID" value="ENSCING00000006725.3"/>
</dbReference>
<dbReference type="Proteomes" id="UP000008144">
    <property type="component" value="Chromosome 12"/>
</dbReference>
<protein>
    <submittedName>
        <fullName evidence="2">Uncharacterized protein</fullName>
    </submittedName>
</protein>
<feature type="region of interest" description="Disordered" evidence="1">
    <location>
        <begin position="208"/>
        <end position="229"/>
    </location>
</feature>
<organism evidence="2 3">
    <name type="scientific">Ciona intestinalis</name>
    <name type="common">Transparent sea squirt</name>
    <name type="synonym">Ascidia intestinalis</name>
    <dbReference type="NCBI Taxonomy" id="7719"/>
    <lineage>
        <taxon>Eukaryota</taxon>
        <taxon>Metazoa</taxon>
        <taxon>Chordata</taxon>
        <taxon>Tunicata</taxon>
        <taxon>Ascidiacea</taxon>
        <taxon>Phlebobranchia</taxon>
        <taxon>Cionidae</taxon>
        <taxon>Ciona</taxon>
    </lineage>
</organism>
<reference evidence="2" key="2">
    <citation type="journal article" date="2008" name="Genome Biol.">
        <title>Improved genome assembly and evidence-based global gene model set for the chordate Ciona intestinalis: new insight into intron and operon populations.</title>
        <authorList>
            <person name="Satou Y."/>
            <person name="Mineta K."/>
            <person name="Ogasawara M."/>
            <person name="Sasakura Y."/>
            <person name="Shoguchi E."/>
            <person name="Ueno K."/>
            <person name="Yamada L."/>
            <person name="Matsumoto J."/>
            <person name="Wasserscheid J."/>
            <person name="Dewar K."/>
            <person name="Wiley G.B."/>
            <person name="Macmil S.L."/>
            <person name="Roe B.A."/>
            <person name="Zeller R.W."/>
            <person name="Hastings K.E."/>
            <person name="Lemaire P."/>
            <person name="Lindquist E."/>
            <person name="Endo T."/>
            <person name="Hotta K."/>
            <person name="Inaba K."/>
        </authorList>
    </citation>
    <scope>NUCLEOTIDE SEQUENCE [LARGE SCALE GENOMIC DNA]</scope>
    <source>
        <strain evidence="2">wild type</strain>
    </source>
</reference>
<reference evidence="2" key="3">
    <citation type="submission" date="2025-08" db="UniProtKB">
        <authorList>
            <consortium name="Ensembl"/>
        </authorList>
    </citation>
    <scope>IDENTIFICATION</scope>
</reference>